<dbReference type="Gene3D" id="1.10.630.10">
    <property type="entry name" value="Cytochrome P450"/>
    <property type="match status" value="1"/>
</dbReference>
<evidence type="ECO:0000313" key="2">
    <source>
        <dbReference type="Proteomes" id="UP000800082"/>
    </source>
</evidence>
<dbReference type="GO" id="GO:0004497">
    <property type="term" value="F:monooxygenase activity"/>
    <property type="evidence" value="ECO:0007669"/>
    <property type="project" value="InterPro"/>
</dbReference>
<dbReference type="GO" id="GO:0016705">
    <property type="term" value="F:oxidoreductase activity, acting on paired donors, with incorporation or reduction of molecular oxygen"/>
    <property type="evidence" value="ECO:0007669"/>
    <property type="project" value="InterPro"/>
</dbReference>
<dbReference type="AlphaFoldDB" id="A0A6A5S004"/>
<organism evidence="1 2">
    <name type="scientific">Didymella exigua CBS 183.55</name>
    <dbReference type="NCBI Taxonomy" id="1150837"/>
    <lineage>
        <taxon>Eukaryota</taxon>
        <taxon>Fungi</taxon>
        <taxon>Dikarya</taxon>
        <taxon>Ascomycota</taxon>
        <taxon>Pezizomycotina</taxon>
        <taxon>Dothideomycetes</taxon>
        <taxon>Pleosporomycetidae</taxon>
        <taxon>Pleosporales</taxon>
        <taxon>Pleosporineae</taxon>
        <taxon>Didymellaceae</taxon>
        <taxon>Didymella</taxon>
    </lineage>
</organism>
<dbReference type="InterPro" id="IPR036396">
    <property type="entry name" value="Cyt_P450_sf"/>
</dbReference>
<reference evidence="1" key="1">
    <citation type="journal article" date="2020" name="Stud. Mycol.">
        <title>101 Dothideomycetes genomes: a test case for predicting lifestyles and emergence of pathogens.</title>
        <authorList>
            <person name="Haridas S."/>
            <person name="Albert R."/>
            <person name="Binder M."/>
            <person name="Bloem J."/>
            <person name="Labutti K."/>
            <person name="Salamov A."/>
            <person name="Andreopoulos B."/>
            <person name="Baker S."/>
            <person name="Barry K."/>
            <person name="Bills G."/>
            <person name="Bluhm B."/>
            <person name="Cannon C."/>
            <person name="Castanera R."/>
            <person name="Culley D."/>
            <person name="Daum C."/>
            <person name="Ezra D."/>
            <person name="Gonzalez J."/>
            <person name="Henrissat B."/>
            <person name="Kuo A."/>
            <person name="Liang C."/>
            <person name="Lipzen A."/>
            <person name="Lutzoni F."/>
            <person name="Magnuson J."/>
            <person name="Mondo S."/>
            <person name="Nolan M."/>
            <person name="Ohm R."/>
            <person name="Pangilinan J."/>
            <person name="Park H.-J."/>
            <person name="Ramirez L."/>
            <person name="Alfaro M."/>
            <person name="Sun H."/>
            <person name="Tritt A."/>
            <person name="Yoshinaga Y."/>
            <person name="Zwiers L.-H."/>
            <person name="Turgeon B."/>
            <person name="Goodwin S."/>
            <person name="Spatafora J."/>
            <person name="Crous P."/>
            <person name="Grigoriev I."/>
        </authorList>
    </citation>
    <scope>NUCLEOTIDE SEQUENCE</scope>
    <source>
        <strain evidence="1">CBS 183.55</strain>
    </source>
</reference>
<gene>
    <name evidence="1" type="ORF">M421DRAFT_244925</name>
</gene>
<dbReference type="Proteomes" id="UP000800082">
    <property type="component" value="Unassembled WGS sequence"/>
</dbReference>
<proteinExistence type="predicted"/>
<dbReference type="RefSeq" id="XP_033452846.1">
    <property type="nucleotide sequence ID" value="XM_033588539.1"/>
</dbReference>
<protein>
    <submittedName>
        <fullName evidence="1">Uncharacterized protein</fullName>
    </submittedName>
</protein>
<evidence type="ECO:0000313" key="1">
    <source>
        <dbReference type="EMBL" id="KAF1932598.1"/>
    </source>
</evidence>
<dbReference type="GeneID" id="54346186"/>
<dbReference type="EMBL" id="ML978958">
    <property type="protein sequence ID" value="KAF1932598.1"/>
    <property type="molecule type" value="Genomic_DNA"/>
</dbReference>
<accession>A0A6A5S004</accession>
<dbReference type="OrthoDB" id="3934656at2759"/>
<keyword evidence="2" id="KW-1185">Reference proteome</keyword>
<dbReference type="GO" id="GO:0005506">
    <property type="term" value="F:iron ion binding"/>
    <property type="evidence" value="ECO:0007669"/>
    <property type="project" value="InterPro"/>
</dbReference>
<dbReference type="SUPFAM" id="SSF48264">
    <property type="entry name" value="Cytochrome P450"/>
    <property type="match status" value="1"/>
</dbReference>
<dbReference type="GO" id="GO:0020037">
    <property type="term" value="F:heme binding"/>
    <property type="evidence" value="ECO:0007669"/>
    <property type="project" value="InterPro"/>
</dbReference>
<sequence length="175" mass="19789">MIVSYPYRTHGTRRPCPLQIQKSKYEGRKFSPPVSHLSISSSLSPIGCICLPKELLLRIPSSGKPVYLDKWFNYMAFEVIGQVVFSQRFDFLEAGEDLGGSTANLRLLVPYVTLAGFFRILHRLTVGNPLFTDWNLMPTQHILDTTLRALEACTKKPDVQEGILSLGLEQNERFS</sequence>
<name>A0A6A5S004_9PLEO</name>